<reference evidence="2" key="1">
    <citation type="submission" date="2021-01" db="EMBL/GenBank/DDBJ databases">
        <title>Whole genome shotgun sequence of Actinoplanes siamensis NBRC 109076.</title>
        <authorList>
            <person name="Komaki H."/>
            <person name="Tamura T."/>
        </authorList>
    </citation>
    <scope>NUCLEOTIDE SEQUENCE</scope>
    <source>
        <strain evidence="2">NBRC 109076</strain>
    </source>
</reference>
<sequence>MSAAPGQSLFSNPGRSSRSPSPGSSPAGSAPADAPAAGAASAHASSTPAGAAPYPAASADDVAGEIADEFGGAPDAIDFEKEVRSRRLPRLHPTPGDTPGGRPPLRGRSPEASHKPPPMLAP</sequence>
<comment type="caution">
    <text evidence="2">The sequence shown here is derived from an EMBL/GenBank/DDBJ whole genome shotgun (WGS) entry which is preliminary data.</text>
</comment>
<evidence type="ECO:0000313" key="2">
    <source>
        <dbReference type="EMBL" id="GIF04875.1"/>
    </source>
</evidence>
<protein>
    <submittedName>
        <fullName evidence="2">Uncharacterized protein</fullName>
    </submittedName>
</protein>
<dbReference type="AlphaFoldDB" id="A0A919N5R3"/>
<name>A0A919N5R3_9ACTN</name>
<organism evidence="2 3">
    <name type="scientific">Actinoplanes siamensis</name>
    <dbReference type="NCBI Taxonomy" id="1223317"/>
    <lineage>
        <taxon>Bacteria</taxon>
        <taxon>Bacillati</taxon>
        <taxon>Actinomycetota</taxon>
        <taxon>Actinomycetes</taxon>
        <taxon>Micromonosporales</taxon>
        <taxon>Micromonosporaceae</taxon>
        <taxon>Actinoplanes</taxon>
    </lineage>
</organism>
<evidence type="ECO:0000256" key="1">
    <source>
        <dbReference type="SAM" id="MobiDB-lite"/>
    </source>
</evidence>
<feature type="region of interest" description="Disordered" evidence="1">
    <location>
        <begin position="1"/>
        <end position="122"/>
    </location>
</feature>
<evidence type="ECO:0000313" key="3">
    <source>
        <dbReference type="Proteomes" id="UP000629619"/>
    </source>
</evidence>
<accession>A0A919N5R3</accession>
<dbReference type="Proteomes" id="UP000629619">
    <property type="component" value="Unassembled WGS sequence"/>
</dbReference>
<keyword evidence="3" id="KW-1185">Reference proteome</keyword>
<dbReference type="EMBL" id="BOMW01000021">
    <property type="protein sequence ID" value="GIF04875.1"/>
    <property type="molecule type" value="Genomic_DNA"/>
</dbReference>
<feature type="compositionally biased region" description="Low complexity" evidence="1">
    <location>
        <begin position="13"/>
        <end position="59"/>
    </location>
</feature>
<gene>
    <name evidence="2" type="ORF">Asi03nite_24130</name>
</gene>
<proteinExistence type="predicted"/>